<feature type="transmembrane region" description="Helical" evidence="4">
    <location>
        <begin position="22"/>
        <end position="42"/>
    </location>
</feature>
<keyword evidence="2 4" id="KW-1133">Transmembrane helix</keyword>
<dbReference type="PANTHER" id="PTHR12483:SF115">
    <property type="entry name" value="COPPER TRANSPORT PROTEIN"/>
    <property type="match status" value="1"/>
</dbReference>
<evidence type="ECO:0000313" key="5">
    <source>
        <dbReference type="EMBL" id="ODV80983.1"/>
    </source>
</evidence>
<dbReference type="GO" id="GO:0005375">
    <property type="term" value="F:copper ion transmembrane transporter activity"/>
    <property type="evidence" value="ECO:0007669"/>
    <property type="project" value="UniProtKB-UniRule"/>
</dbReference>
<gene>
    <name evidence="5" type="ORF">CANTADRAFT_47496</name>
</gene>
<dbReference type="PANTHER" id="PTHR12483">
    <property type="entry name" value="SOLUTE CARRIER FAMILY 31 COPPER TRANSPORTERS"/>
    <property type="match status" value="1"/>
</dbReference>
<name>A0A1E4SN96_9ASCO</name>
<evidence type="ECO:0000256" key="2">
    <source>
        <dbReference type="ARBA" id="ARBA00022989"/>
    </source>
</evidence>
<protein>
    <recommendedName>
        <fullName evidence="4">Copper transport protein</fullName>
    </recommendedName>
</protein>
<dbReference type="Pfam" id="PF04145">
    <property type="entry name" value="Ctr"/>
    <property type="match status" value="1"/>
</dbReference>
<comment type="similarity">
    <text evidence="4">Belongs to the copper transporter (Ctr) (TC 1.A.56) family. SLC31A subfamily.</text>
</comment>
<feature type="transmembrane region" description="Helical" evidence="4">
    <location>
        <begin position="77"/>
        <end position="94"/>
    </location>
</feature>
<dbReference type="GeneID" id="30983602"/>
<feature type="transmembrane region" description="Helical" evidence="4">
    <location>
        <begin position="100"/>
        <end position="116"/>
    </location>
</feature>
<dbReference type="GO" id="GO:0000329">
    <property type="term" value="C:fungal-type vacuole membrane"/>
    <property type="evidence" value="ECO:0007669"/>
    <property type="project" value="TreeGrafter"/>
</dbReference>
<keyword evidence="4" id="KW-0186">Copper</keyword>
<dbReference type="STRING" id="984487.A0A1E4SN96"/>
<keyword evidence="6" id="KW-1185">Reference proteome</keyword>
<dbReference type="RefSeq" id="XP_020066105.1">
    <property type="nucleotide sequence ID" value="XM_020209466.1"/>
</dbReference>
<dbReference type="EMBL" id="KV453910">
    <property type="protein sequence ID" value="ODV80983.1"/>
    <property type="molecule type" value="Genomic_DNA"/>
</dbReference>
<evidence type="ECO:0000256" key="4">
    <source>
        <dbReference type="RuleBase" id="RU367022"/>
    </source>
</evidence>
<dbReference type="AlphaFoldDB" id="A0A1E4SN96"/>
<keyword evidence="4" id="KW-0187">Copper transport</keyword>
<keyword evidence="3 4" id="KW-0472">Membrane</keyword>
<dbReference type="Proteomes" id="UP000094285">
    <property type="component" value="Unassembled WGS sequence"/>
</dbReference>
<dbReference type="InterPro" id="IPR007274">
    <property type="entry name" value="Cop_transporter"/>
</dbReference>
<accession>A0A1E4SN96</accession>
<sequence>MLFTWDYRNTCVIFEWWHIRSFNSFILSLIALVIISAGYEFIKSAIELWEKSHSNTLTGATVNSSAVAIRQYKLKHSLLYGFQVGYALLLMLVFMTYNGWIMIAVAVGAAIGNYFWGGLGRDSTRSIACH</sequence>
<evidence type="ECO:0000256" key="3">
    <source>
        <dbReference type="ARBA" id="ARBA00023136"/>
    </source>
</evidence>
<comment type="subcellular location">
    <subcellularLocation>
        <location evidence="4">Membrane</location>
        <topology evidence="4">Multi-pass membrane protein</topology>
    </subcellularLocation>
</comment>
<evidence type="ECO:0000313" key="6">
    <source>
        <dbReference type="Proteomes" id="UP000094285"/>
    </source>
</evidence>
<organism evidence="5 6">
    <name type="scientific">Suhomyces tanzawaensis NRRL Y-17324</name>
    <dbReference type="NCBI Taxonomy" id="984487"/>
    <lineage>
        <taxon>Eukaryota</taxon>
        <taxon>Fungi</taxon>
        <taxon>Dikarya</taxon>
        <taxon>Ascomycota</taxon>
        <taxon>Saccharomycotina</taxon>
        <taxon>Pichiomycetes</taxon>
        <taxon>Debaryomycetaceae</taxon>
        <taxon>Suhomyces</taxon>
    </lineage>
</organism>
<keyword evidence="1 4" id="KW-0812">Transmembrane</keyword>
<dbReference type="OrthoDB" id="161814at2759"/>
<evidence type="ECO:0000256" key="1">
    <source>
        <dbReference type="ARBA" id="ARBA00022692"/>
    </source>
</evidence>
<proteinExistence type="inferred from homology"/>
<keyword evidence="4" id="KW-0406">Ion transport</keyword>
<reference evidence="6" key="1">
    <citation type="submission" date="2016-05" db="EMBL/GenBank/DDBJ databases">
        <title>Comparative genomics of biotechnologically important yeasts.</title>
        <authorList>
            <consortium name="DOE Joint Genome Institute"/>
            <person name="Riley R."/>
            <person name="Haridas S."/>
            <person name="Wolfe K.H."/>
            <person name="Lopes M.R."/>
            <person name="Hittinger C.T."/>
            <person name="Goker M."/>
            <person name="Salamov A."/>
            <person name="Wisecaver J."/>
            <person name="Long T.M."/>
            <person name="Aerts A.L."/>
            <person name="Barry K."/>
            <person name="Choi C."/>
            <person name="Clum A."/>
            <person name="Coughlan A.Y."/>
            <person name="Deshpande S."/>
            <person name="Douglass A.P."/>
            <person name="Hanson S.J."/>
            <person name="Klenk H.-P."/>
            <person name="Labutti K."/>
            <person name="Lapidus A."/>
            <person name="Lindquist E."/>
            <person name="Lipzen A."/>
            <person name="Meier-Kolthoff J.P."/>
            <person name="Ohm R.A."/>
            <person name="Otillar R.P."/>
            <person name="Pangilinan J."/>
            <person name="Peng Y."/>
            <person name="Rokas A."/>
            <person name="Rosa C.A."/>
            <person name="Scheuner C."/>
            <person name="Sibirny A.A."/>
            <person name="Slot J.C."/>
            <person name="Stielow J.B."/>
            <person name="Sun H."/>
            <person name="Kurtzman C.P."/>
            <person name="Blackwell M."/>
            <person name="Grigoriev I.V."/>
            <person name="Jeffries T.W."/>
        </authorList>
    </citation>
    <scope>NUCLEOTIDE SEQUENCE [LARGE SCALE GENOMIC DNA]</scope>
    <source>
        <strain evidence="6">NRRL Y-17324</strain>
    </source>
</reference>
<keyword evidence="4" id="KW-0813">Transport</keyword>